<proteinExistence type="predicted"/>
<keyword evidence="1" id="KW-0880">Kelch repeat</keyword>
<evidence type="ECO:0000256" key="4">
    <source>
        <dbReference type="ARBA" id="ARBA00039295"/>
    </source>
</evidence>
<sequence length="390" mass="42341">MELHPFLERHMAPNPDLWYVLSAFGDFPSMRVGHSCSYVPGPEGHGGRVYVIGGANPSGTFAETHFLDLDTFTWDSVDSVRLKPRYEHAAFIPRSKPSKVYIFGGADQGGNNNDIQVYDTVSQTWSAVSVGGTSPSARTYHTTACLGDQLIVYSGGQSGSDPVGDRQVHCFDAAQHEWSNLKVQGDSPKPRHGHLVIAVGTKILIHGGMSGTTFYDDLYVLDVSKRMWSTIKQKKVFPSARAAHGAFVLDTDVYVFGGMNRDGALHDMYKLDTTSMKWSRVSFEGPPPASRLDFACCVVRLSVPRSPPATNEEINNSSEQAIEILGQQFRMGSAGSAHSVGSAGSTRTDCKLVDVALVMGGMDTNGEIFDDCLVYLLKDHADQDGACGYD</sequence>
<dbReference type="SMART" id="SM00612">
    <property type="entry name" value="Kelch"/>
    <property type="match status" value="4"/>
</dbReference>
<accession>R7UE93</accession>
<dbReference type="InterPro" id="IPR006652">
    <property type="entry name" value="Kelch_1"/>
</dbReference>
<dbReference type="InterPro" id="IPR052124">
    <property type="entry name" value="Rab9_kelch_effector"/>
</dbReference>
<keyword evidence="2" id="KW-0677">Repeat</keyword>
<dbReference type="Gene3D" id="2.120.10.80">
    <property type="entry name" value="Kelch-type beta propeller"/>
    <property type="match status" value="2"/>
</dbReference>
<reference evidence="7" key="1">
    <citation type="submission" date="2012-12" db="EMBL/GenBank/DDBJ databases">
        <authorList>
            <person name="Hellsten U."/>
            <person name="Grimwood J."/>
            <person name="Chapman J.A."/>
            <person name="Shapiro H."/>
            <person name="Aerts A."/>
            <person name="Otillar R.P."/>
            <person name="Terry A.Y."/>
            <person name="Boore J.L."/>
            <person name="Simakov O."/>
            <person name="Marletaz F."/>
            <person name="Cho S.-J."/>
            <person name="Edsinger-Gonzales E."/>
            <person name="Havlak P."/>
            <person name="Kuo D.-H."/>
            <person name="Larsson T."/>
            <person name="Lv J."/>
            <person name="Arendt D."/>
            <person name="Savage R."/>
            <person name="Osoegawa K."/>
            <person name="de Jong P."/>
            <person name="Lindberg D.R."/>
            <person name="Seaver E.C."/>
            <person name="Weisblat D.A."/>
            <person name="Putnam N.H."/>
            <person name="Grigoriev I.V."/>
            <person name="Rokhsar D.S."/>
        </authorList>
    </citation>
    <scope>NUCLEOTIDE SEQUENCE</scope>
    <source>
        <strain evidence="7">I ESC-2004</strain>
    </source>
</reference>
<dbReference type="EMBL" id="AMQN01009198">
    <property type="status" value="NOT_ANNOTATED_CDS"/>
    <property type="molecule type" value="Genomic_DNA"/>
</dbReference>
<dbReference type="Pfam" id="PF24681">
    <property type="entry name" value="Kelch_KLHDC2_KLHL20_DRC7"/>
    <property type="match status" value="1"/>
</dbReference>
<organism evidence="5">
    <name type="scientific">Capitella teleta</name>
    <name type="common">Polychaete worm</name>
    <dbReference type="NCBI Taxonomy" id="283909"/>
    <lineage>
        <taxon>Eukaryota</taxon>
        <taxon>Metazoa</taxon>
        <taxon>Spiralia</taxon>
        <taxon>Lophotrochozoa</taxon>
        <taxon>Annelida</taxon>
        <taxon>Polychaeta</taxon>
        <taxon>Sedentaria</taxon>
        <taxon>Scolecida</taxon>
        <taxon>Capitellidae</taxon>
        <taxon>Capitella</taxon>
    </lineage>
</organism>
<evidence type="ECO:0000313" key="7">
    <source>
        <dbReference type="Proteomes" id="UP000014760"/>
    </source>
</evidence>
<keyword evidence="7" id="KW-1185">Reference proteome</keyword>
<dbReference type="SUPFAM" id="SSF117281">
    <property type="entry name" value="Kelch motif"/>
    <property type="match status" value="1"/>
</dbReference>
<evidence type="ECO:0000313" key="6">
    <source>
        <dbReference type="EnsemblMetazoa" id="CapteP122343"/>
    </source>
</evidence>
<dbReference type="OrthoDB" id="10251809at2759"/>
<evidence type="ECO:0000313" key="5">
    <source>
        <dbReference type="EMBL" id="ELU01582.1"/>
    </source>
</evidence>
<dbReference type="AlphaFoldDB" id="R7UE93"/>
<dbReference type="OMA" id="CTPGSIW"/>
<dbReference type="InterPro" id="IPR015915">
    <property type="entry name" value="Kelch-typ_b-propeller"/>
</dbReference>
<comment type="function">
    <text evidence="3">Rab9 effector required for endosome to trans-Golgi network (TGN) transport.</text>
</comment>
<reference evidence="5 7" key="2">
    <citation type="journal article" date="2013" name="Nature">
        <title>Insights into bilaterian evolution from three spiralian genomes.</title>
        <authorList>
            <person name="Simakov O."/>
            <person name="Marletaz F."/>
            <person name="Cho S.J."/>
            <person name="Edsinger-Gonzales E."/>
            <person name="Havlak P."/>
            <person name="Hellsten U."/>
            <person name="Kuo D.H."/>
            <person name="Larsson T."/>
            <person name="Lv J."/>
            <person name="Arendt D."/>
            <person name="Savage R."/>
            <person name="Osoegawa K."/>
            <person name="de Jong P."/>
            <person name="Grimwood J."/>
            <person name="Chapman J.A."/>
            <person name="Shapiro H."/>
            <person name="Aerts A."/>
            <person name="Otillar R.P."/>
            <person name="Terry A.Y."/>
            <person name="Boore J.L."/>
            <person name="Grigoriev I.V."/>
            <person name="Lindberg D.R."/>
            <person name="Seaver E.C."/>
            <person name="Weisblat D.A."/>
            <person name="Putnam N.H."/>
            <person name="Rokhsar D.S."/>
        </authorList>
    </citation>
    <scope>NUCLEOTIDE SEQUENCE</scope>
    <source>
        <strain evidence="5 7">I ESC-2004</strain>
    </source>
</reference>
<dbReference type="EMBL" id="KB304922">
    <property type="protein sequence ID" value="ELU01582.1"/>
    <property type="molecule type" value="Genomic_DNA"/>
</dbReference>
<dbReference type="STRING" id="283909.R7UE93"/>
<dbReference type="HOGENOM" id="CLU_045313_0_0_1"/>
<dbReference type="EnsemblMetazoa" id="CapteT122343">
    <property type="protein sequence ID" value="CapteP122343"/>
    <property type="gene ID" value="CapteG122343"/>
</dbReference>
<name>R7UE93_CAPTE</name>
<protein>
    <recommendedName>
        <fullName evidence="4">Rab9 effector protein with kelch motifs</fullName>
    </recommendedName>
</protein>
<gene>
    <name evidence="5" type="ORF">CAPTEDRAFT_122343</name>
</gene>
<evidence type="ECO:0000256" key="2">
    <source>
        <dbReference type="ARBA" id="ARBA00022737"/>
    </source>
</evidence>
<dbReference type="PANTHER" id="PTHR46647">
    <property type="entry name" value="RAB9 EFFECTOR PROTEIN WITH KELCH MOTIFS"/>
    <property type="match status" value="1"/>
</dbReference>
<dbReference type="PANTHER" id="PTHR46647:SF1">
    <property type="entry name" value="RAB9 EFFECTOR PROTEIN WITH KELCH MOTIFS"/>
    <property type="match status" value="1"/>
</dbReference>
<dbReference type="Proteomes" id="UP000014760">
    <property type="component" value="Unassembled WGS sequence"/>
</dbReference>
<reference evidence="6" key="3">
    <citation type="submission" date="2015-06" db="UniProtKB">
        <authorList>
            <consortium name="EnsemblMetazoa"/>
        </authorList>
    </citation>
    <scope>IDENTIFICATION</scope>
</reference>
<evidence type="ECO:0000256" key="3">
    <source>
        <dbReference type="ARBA" id="ARBA00037224"/>
    </source>
</evidence>
<evidence type="ECO:0000256" key="1">
    <source>
        <dbReference type="ARBA" id="ARBA00022441"/>
    </source>
</evidence>